<keyword evidence="3" id="KW-1185">Reference proteome</keyword>
<dbReference type="Proteomes" id="UP000008810">
    <property type="component" value="Chromosome 1"/>
</dbReference>
<evidence type="ECO:0000313" key="2">
    <source>
        <dbReference type="EnsemblPlants" id="KQK22527"/>
    </source>
</evidence>
<gene>
    <name evidence="1" type="ORF">BRADI_1g67851v3</name>
</gene>
<proteinExistence type="predicted"/>
<protein>
    <submittedName>
        <fullName evidence="1 2">Uncharacterized protein</fullName>
    </submittedName>
</protein>
<name>A0A0Q3HHY2_BRADI</name>
<dbReference type="Gramene" id="KQK22527">
    <property type="protein sequence ID" value="KQK22527"/>
    <property type="gene ID" value="BRADI_1g67851v3"/>
</dbReference>
<reference evidence="1" key="2">
    <citation type="submission" date="2017-06" db="EMBL/GenBank/DDBJ databases">
        <title>WGS assembly of Brachypodium distachyon.</title>
        <authorList>
            <consortium name="The International Brachypodium Initiative"/>
            <person name="Lucas S."/>
            <person name="Harmon-Smith M."/>
            <person name="Lail K."/>
            <person name="Tice H."/>
            <person name="Grimwood J."/>
            <person name="Bruce D."/>
            <person name="Barry K."/>
            <person name="Shu S."/>
            <person name="Lindquist E."/>
            <person name="Wang M."/>
            <person name="Pitluck S."/>
            <person name="Vogel J.P."/>
            <person name="Garvin D.F."/>
            <person name="Mockler T.C."/>
            <person name="Schmutz J."/>
            <person name="Rokhsar D."/>
            <person name="Bevan M.W."/>
        </authorList>
    </citation>
    <scope>NUCLEOTIDE SEQUENCE</scope>
    <source>
        <strain evidence="1">Bd21</strain>
    </source>
</reference>
<sequence>MKPPLAVQLVRCCNRALRAPRREPIRPHILATQPSRASRVPVRLPPRPLSLARPLFSCLAPLCLSPLLRCPCC</sequence>
<evidence type="ECO:0000313" key="3">
    <source>
        <dbReference type="Proteomes" id="UP000008810"/>
    </source>
</evidence>
<evidence type="ECO:0000313" key="1">
    <source>
        <dbReference type="EMBL" id="KQK22527.1"/>
    </source>
</evidence>
<dbReference type="EMBL" id="CM000880">
    <property type="protein sequence ID" value="KQK22527.1"/>
    <property type="molecule type" value="Genomic_DNA"/>
</dbReference>
<organism evidence="1">
    <name type="scientific">Brachypodium distachyon</name>
    <name type="common">Purple false brome</name>
    <name type="synonym">Trachynia distachya</name>
    <dbReference type="NCBI Taxonomy" id="15368"/>
    <lineage>
        <taxon>Eukaryota</taxon>
        <taxon>Viridiplantae</taxon>
        <taxon>Streptophyta</taxon>
        <taxon>Embryophyta</taxon>
        <taxon>Tracheophyta</taxon>
        <taxon>Spermatophyta</taxon>
        <taxon>Magnoliopsida</taxon>
        <taxon>Liliopsida</taxon>
        <taxon>Poales</taxon>
        <taxon>Poaceae</taxon>
        <taxon>BOP clade</taxon>
        <taxon>Pooideae</taxon>
        <taxon>Stipodae</taxon>
        <taxon>Brachypodieae</taxon>
        <taxon>Brachypodium</taxon>
    </lineage>
</organism>
<dbReference type="EnsemblPlants" id="KQK22527">
    <property type="protein sequence ID" value="KQK22527"/>
    <property type="gene ID" value="BRADI_1g67851v3"/>
</dbReference>
<reference evidence="1 2" key="1">
    <citation type="journal article" date="2010" name="Nature">
        <title>Genome sequencing and analysis of the model grass Brachypodium distachyon.</title>
        <authorList>
            <consortium name="International Brachypodium Initiative"/>
        </authorList>
    </citation>
    <scope>NUCLEOTIDE SEQUENCE [LARGE SCALE GENOMIC DNA]</scope>
    <source>
        <strain evidence="1 2">Bd21</strain>
    </source>
</reference>
<dbReference type="AlphaFoldDB" id="A0A0Q3HHY2"/>
<dbReference type="InParanoid" id="A0A0Q3HHY2"/>
<accession>A0A0Q3HHY2</accession>
<reference evidence="2" key="3">
    <citation type="submission" date="2018-08" db="UniProtKB">
        <authorList>
            <consortium name="EnsemblPlants"/>
        </authorList>
    </citation>
    <scope>IDENTIFICATION</scope>
    <source>
        <strain evidence="2">cv. Bd21</strain>
    </source>
</reference>